<dbReference type="AlphaFoldDB" id="A0ABD3TQN2"/>
<organism evidence="2 3">
    <name type="scientific">Penstemon smallii</name>
    <dbReference type="NCBI Taxonomy" id="265156"/>
    <lineage>
        <taxon>Eukaryota</taxon>
        <taxon>Viridiplantae</taxon>
        <taxon>Streptophyta</taxon>
        <taxon>Embryophyta</taxon>
        <taxon>Tracheophyta</taxon>
        <taxon>Spermatophyta</taxon>
        <taxon>Magnoliopsida</taxon>
        <taxon>eudicotyledons</taxon>
        <taxon>Gunneridae</taxon>
        <taxon>Pentapetalae</taxon>
        <taxon>asterids</taxon>
        <taxon>lamiids</taxon>
        <taxon>Lamiales</taxon>
        <taxon>Plantaginaceae</taxon>
        <taxon>Cheloneae</taxon>
        <taxon>Penstemon</taxon>
    </lineage>
</organism>
<protein>
    <submittedName>
        <fullName evidence="2">Uncharacterized protein</fullName>
    </submittedName>
</protein>
<reference evidence="2 3" key="1">
    <citation type="submission" date="2024-12" db="EMBL/GenBank/DDBJ databases">
        <title>The unique morphological basis and parallel evolutionary history of personate flowers in Penstemon.</title>
        <authorList>
            <person name="Depatie T.H."/>
            <person name="Wessinger C.A."/>
        </authorList>
    </citation>
    <scope>NUCLEOTIDE SEQUENCE [LARGE SCALE GENOMIC DNA]</scope>
    <source>
        <strain evidence="2">WTNN_2</strain>
        <tissue evidence="2">Leaf</tissue>
    </source>
</reference>
<evidence type="ECO:0000313" key="3">
    <source>
        <dbReference type="Proteomes" id="UP001634393"/>
    </source>
</evidence>
<accession>A0ABD3TQN2</accession>
<feature type="compositionally biased region" description="Low complexity" evidence="1">
    <location>
        <begin position="20"/>
        <end position="30"/>
    </location>
</feature>
<gene>
    <name evidence="2" type="ORF">ACJIZ3_023951</name>
</gene>
<evidence type="ECO:0000256" key="1">
    <source>
        <dbReference type="SAM" id="MobiDB-lite"/>
    </source>
</evidence>
<feature type="compositionally biased region" description="Polar residues" evidence="1">
    <location>
        <begin position="1"/>
        <end position="19"/>
    </location>
</feature>
<keyword evidence="3" id="KW-1185">Reference proteome</keyword>
<name>A0ABD3TQN2_9LAMI</name>
<sequence>MFTSLSPSKNTTGITDATPSSSMTSASSIRSNTTILRKENKSKVLFRERWDLGGIKIWWWGISFNELSASFFLFYICCIELMNNILYLNLFSNIYVADY</sequence>
<dbReference type="Proteomes" id="UP001634393">
    <property type="component" value="Unassembled WGS sequence"/>
</dbReference>
<proteinExistence type="predicted"/>
<dbReference type="EMBL" id="JBJXBP010000003">
    <property type="protein sequence ID" value="KAL3839360.1"/>
    <property type="molecule type" value="Genomic_DNA"/>
</dbReference>
<comment type="caution">
    <text evidence="2">The sequence shown here is derived from an EMBL/GenBank/DDBJ whole genome shotgun (WGS) entry which is preliminary data.</text>
</comment>
<feature type="region of interest" description="Disordered" evidence="1">
    <location>
        <begin position="1"/>
        <end position="30"/>
    </location>
</feature>
<evidence type="ECO:0000313" key="2">
    <source>
        <dbReference type="EMBL" id="KAL3839360.1"/>
    </source>
</evidence>